<proteinExistence type="predicted"/>
<name>A0A5C6D296_9BACT</name>
<comment type="caution">
    <text evidence="1">The sequence shown here is derived from an EMBL/GenBank/DDBJ whole genome shotgun (WGS) entry which is preliminary data.</text>
</comment>
<protein>
    <submittedName>
        <fullName evidence="1">Uncharacterized protein</fullName>
    </submittedName>
</protein>
<reference evidence="1 2" key="1">
    <citation type="submission" date="2019-02" db="EMBL/GenBank/DDBJ databases">
        <title>Deep-cultivation of Planctomycetes and their phenomic and genomic characterization uncovers novel biology.</title>
        <authorList>
            <person name="Wiegand S."/>
            <person name="Jogler M."/>
            <person name="Boedeker C."/>
            <person name="Pinto D."/>
            <person name="Vollmers J."/>
            <person name="Rivas-Marin E."/>
            <person name="Kohn T."/>
            <person name="Peeters S.H."/>
            <person name="Heuer A."/>
            <person name="Rast P."/>
            <person name="Oberbeckmann S."/>
            <person name="Bunk B."/>
            <person name="Jeske O."/>
            <person name="Meyerdierks A."/>
            <person name="Storesund J.E."/>
            <person name="Kallscheuer N."/>
            <person name="Luecker S."/>
            <person name="Lage O.M."/>
            <person name="Pohl T."/>
            <person name="Merkel B.J."/>
            <person name="Hornburger P."/>
            <person name="Mueller R.-W."/>
            <person name="Bruemmer F."/>
            <person name="Labrenz M."/>
            <person name="Spormann A.M."/>
            <person name="Op Den Camp H."/>
            <person name="Overmann J."/>
            <person name="Amann R."/>
            <person name="Jetten M.S.M."/>
            <person name="Mascher T."/>
            <person name="Medema M.H."/>
            <person name="Devos D.P."/>
            <person name="Kaster A.-K."/>
            <person name="Ovreas L."/>
            <person name="Rohde M."/>
            <person name="Galperin M.Y."/>
            <person name="Jogler C."/>
        </authorList>
    </citation>
    <scope>NUCLEOTIDE SEQUENCE [LARGE SCALE GENOMIC DNA]</scope>
    <source>
        <strain evidence="1 2">Pla144</strain>
    </source>
</reference>
<accession>A0A5C6D296</accession>
<organism evidence="1 2">
    <name type="scientific">Bythopirellula polymerisocia</name>
    <dbReference type="NCBI Taxonomy" id="2528003"/>
    <lineage>
        <taxon>Bacteria</taxon>
        <taxon>Pseudomonadati</taxon>
        <taxon>Planctomycetota</taxon>
        <taxon>Planctomycetia</taxon>
        <taxon>Pirellulales</taxon>
        <taxon>Lacipirellulaceae</taxon>
        <taxon>Bythopirellula</taxon>
    </lineage>
</organism>
<dbReference type="AlphaFoldDB" id="A0A5C6D296"/>
<evidence type="ECO:0000313" key="1">
    <source>
        <dbReference type="EMBL" id="TWU29336.1"/>
    </source>
</evidence>
<evidence type="ECO:0000313" key="2">
    <source>
        <dbReference type="Proteomes" id="UP000318437"/>
    </source>
</evidence>
<dbReference type="Proteomes" id="UP000318437">
    <property type="component" value="Unassembled WGS sequence"/>
</dbReference>
<sequence length="80" mass="8725">MVLAIWSSMNSRPETKADRQGLLKSEVPMSCQLPSKIRKTGSLGARGPKNNSNSGFTAKWVCELHGFLSTLSGYQNAQLL</sequence>
<keyword evidence="2" id="KW-1185">Reference proteome</keyword>
<gene>
    <name evidence="1" type="ORF">Pla144_01120</name>
</gene>
<dbReference type="EMBL" id="SJPS01000001">
    <property type="protein sequence ID" value="TWU29336.1"/>
    <property type="molecule type" value="Genomic_DNA"/>
</dbReference>